<keyword evidence="3" id="KW-1185">Reference proteome</keyword>
<dbReference type="Pfam" id="PF06568">
    <property type="entry name" value="YjiS-like"/>
    <property type="match status" value="1"/>
</dbReference>
<evidence type="ECO:0000313" key="2">
    <source>
        <dbReference type="EMBL" id="MDQ0319280.1"/>
    </source>
</evidence>
<name>A0ABU0BPA2_9HYPH</name>
<dbReference type="RefSeq" id="WP_307228040.1">
    <property type="nucleotide sequence ID" value="NZ_JAUSVF010000001.1"/>
</dbReference>
<dbReference type="InterPro" id="IPR009506">
    <property type="entry name" value="YjiS-like"/>
</dbReference>
<evidence type="ECO:0000313" key="3">
    <source>
        <dbReference type="Proteomes" id="UP001230207"/>
    </source>
</evidence>
<evidence type="ECO:0000259" key="1">
    <source>
        <dbReference type="Pfam" id="PF06568"/>
    </source>
</evidence>
<gene>
    <name evidence="2" type="ORF">QO002_001418</name>
</gene>
<protein>
    <submittedName>
        <fullName evidence="2">Uncharacterized protein YjiS (DUF1127 family)</fullName>
    </submittedName>
</protein>
<accession>A0ABU0BPA2</accession>
<comment type="caution">
    <text evidence="2">The sequence shown here is derived from an EMBL/GenBank/DDBJ whole genome shotgun (WGS) entry which is preliminary data.</text>
</comment>
<sequence>MRTTDYALGPTHAGKGIPARRNGLVAVMTSVWRLLQNRRALVHLDELDDRQLLDLGLSREDVRDAMTSTFFEDTGVHLTQAARTRARSFYKDALFKEQSRR</sequence>
<reference evidence="2 3" key="1">
    <citation type="submission" date="2023-07" db="EMBL/GenBank/DDBJ databases">
        <title>Genomic Encyclopedia of Type Strains, Phase IV (KMG-IV): sequencing the most valuable type-strain genomes for metagenomic binning, comparative biology and taxonomic classification.</title>
        <authorList>
            <person name="Goeker M."/>
        </authorList>
    </citation>
    <scope>NUCLEOTIDE SEQUENCE [LARGE SCALE GENOMIC DNA]</scope>
    <source>
        <strain evidence="2 3">DSM 1112</strain>
    </source>
</reference>
<proteinExistence type="predicted"/>
<feature type="domain" description="YjiS-like" evidence="1">
    <location>
        <begin position="28"/>
        <end position="63"/>
    </location>
</feature>
<organism evidence="2 3">
    <name type="scientific">Pararhizobium capsulatum DSM 1112</name>
    <dbReference type="NCBI Taxonomy" id="1121113"/>
    <lineage>
        <taxon>Bacteria</taxon>
        <taxon>Pseudomonadati</taxon>
        <taxon>Pseudomonadota</taxon>
        <taxon>Alphaproteobacteria</taxon>
        <taxon>Hyphomicrobiales</taxon>
        <taxon>Rhizobiaceae</taxon>
        <taxon>Rhizobium/Agrobacterium group</taxon>
        <taxon>Pararhizobium</taxon>
    </lineage>
</organism>
<dbReference type="Proteomes" id="UP001230207">
    <property type="component" value="Unassembled WGS sequence"/>
</dbReference>
<dbReference type="EMBL" id="JAUSVF010000001">
    <property type="protein sequence ID" value="MDQ0319280.1"/>
    <property type="molecule type" value="Genomic_DNA"/>
</dbReference>